<keyword evidence="1" id="KW-1133">Transmembrane helix</keyword>
<feature type="transmembrane region" description="Helical" evidence="1">
    <location>
        <begin position="126"/>
        <end position="149"/>
    </location>
</feature>
<dbReference type="KEGG" id="lsf:I8J32_007425"/>
<accession>A0A974Y389</accession>
<feature type="transmembrane region" description="Helical" evidence="1">
    <location>
        <begin position="405"/>
        <end position="424"/>
    </location>
</feature>
<reference evidence="2 3" key="1">
    <citation type="submission" date="2021-03" db="EMBL/GenBank/DDBJ databases">
        <title>Lysobacter sp. nov. isolated from soil of gangwondo yeongwol, south Korea.</title>
        <authorList>
            <person name="Kim K.R."/>
            <person name="Kim K.H."/>
            <person name="Jeon C.O."/>
        </authorList>
    </citation>
    <scope>NUCLEOTIDE SEQUENCE [LARGE SCALE GENOMIC DNA]</scope>
    <source>
        <strain evidence="2 3">R19</strain>
    </source>
</reference>
<evidence type="ECO:0000313" key="3">
    <source>
        <dbReference type="Proteomes" id="UP000639274"/>
    </source>
</evidence>
<feature type="transmembrane region" description="Helical" evidence="1">
    <location>
        <begin position="217"/>
        <end position="237"/>
    </location>
</feature>
<feature type="transmembrane region" description="Helical" evidence="1">
    <location>
        <begin position="101"/>
        <end position="120"/>
    </location>
</feature>
<feature type="transmembrane region" description="Helical" evidence="1">
    <location>
        <begin position="249"/>
        <end position="270"/>
    </location>
</feature>
<feature type="transmembrane region" description="Helical" evidence="1">
    <location>
        <begin position="161"/>
        <end position="181"/>
    </location>
</feature>
<evidence type="ECO:0000256" key="1">
    <source>
        <dbReference type="SAM" id="Phobius"/>
    </source>
</evidence>
<dbReference type="AlphaFoldDB" id="A0A974Y389"/>
<keyword evidence="1" id="KW-0812">Transmembrane</keyword>
<feature type="transmembrane region" description="Helical" evidence="1">
    <location>
        <begin position="31"/>
        <end position="52"/>
    </location>
</feature>
<keyword evidence="1" id="KW-0472">Membrane</keyword>
<feature type="transmembrane region" description="Helical" evidence="1">
    <location>
        <begin position="445"/>
        <end position="462"/>
    </location>
</feature>
<keyword evidence="3" id="KW-1185">Reference proteome</keyword>
<dbReference type="EMBL" id="CP071518">
    <property type="protein sequence ID" value="QSX79665.1"/>
    <property type="molecule type" value="Genomic_DNA"/>
</dbReference>
<sequence length="694" mass="73660">MQPTDRDTRPLRAADPAVADGPVADGAFSRWTGLLAALAAVLAGAVLIFGGLGGDRLNGDEHNAIVFLTDGLWEYLRSFHYGHVIKLHVWLLHEAFGNSFFWYRMPAALAATAVLVWLALYRAPGLAGRGIGQALVVLLLGANASFLNFARWGMPGYAETLLAGSVLLGLVLADVMSANVMSANVMSANVMRPAVASADGLPRWTWPRLLLIALLPWLYPAAVILLGGITAYLVLDLMLRYARGVRTGALRALAHALVPVVLGLLSFVAYRLSVPDAHWERARAHHKAFSSWQAQGGDGAAGFVWESLRAVGRDLARMTTLSSDSPFAALTPLYAQLVMLVGALCVLALALALWRAWRLRAARPAADVAFLRGAALLWTVLLSGLAVTNAAALVDAFPVGSLRHLFFLLGVPALLAVLSLGYLGQRLGAVARAVAGPWPVRAARVAGLLALVALGVGLAQAGSTQRRVEADKYARLLEILHAPDNNVVYVWSPGFYFAGATLPGQARFLDLGRGGSQDQLRQALKALQDQGGGRLAVFTSEATVGDPALARLVGDFGLRIERQADYGSYEAISFRVPDRAQRAATVSRTVELTVPLPASPIVSVRLDPSQRTQASVTIEQLVFTDASGPHPVDVCGDRGMASMRTTRLGSGPGCTFVFGNGANAGWIGPSALKNLGHLDRPALAAGAPDRRTHR</sequence>
<protein>
    <submittedName>
        <fullName evidence="2">Uncharacterized protein</fullName>
    </submittedName>
</protein>
<dbReference type="RefSeq" id="WP_207526851.1">
    <property type="nucleotide sequence ID" value="NZ_CP071518.1"/>
</dbReference>
<evidence type="ECO:0000313" key="2">
    <source>
        <dbReference type="EMBL" id="QSX79665.1"/>
    </source>
</evidence>
<dbReference type="Proteomes" id="UP000639274">
    <property type="component" value="Chromosome"/>
</dbReference>
<organism evidence="2 3">
    <name type="scientific">Agrilutibacter solisilvae</name>
    <dbReference type="NCBI Taxonomy" id="2763317"/>
    <lineage>
        <taxon>Bacteria</taxon>
        <taxon>Pseudomonadati</taxon>
        <taxon>Pseudomonadota</taxon>
        <taxon>Gammaproteobacteria</taxon>
        <taxon>Lysobacterales</taxon>
        <taxon>Lysobacteraceae</taxon>
        <taxon>Agrilutibacter</taxon>
    </lineage>
</organism>
<gene>
    <name evidence="2" type="ORF">I8J32_007425</name>
</gene>
<feature type="transmembrane region" description="Helical" evidence="1">
    <location>
        <begin position="369"/>
        <end position="393"/>
    </location>
</feature>
<feature type="transmembrane region" description="Helical" evidence="1">
    <location>
        <begin position="333"/>
        <end position="357"/>
    </location>
</feature>
<proteinExistence type="predicted"/>
<name>A0A974Y389_9GAMM</name>